<accession>A0ABS2RII7</accession>
<feature type="transmembrane region" description="Helical" evidence="2">
    <location>
        <begin position="171"/>
        <end position="193"/>
    </location>
</feature>
<reference evidence="3 4" key="1">
    <citation type="submission" date="2021-01" db="EMBL/GenBank/DDBJ databases">
        <title>Sequencing the genomes of 1000 actinobacteria strains.</title>
        <authorList>
            <person name="Klenk H.-P."/>
        </authorList>
    </citation>
    <scope>NUCLEOTIDE SEQUENCE [LARGE SCALE GENOMIC DNA]</scope>
    <source>
        <strain evidence="3 4">DSM 18662</strain>
    </source>
</reference>
<sequence length="198" mass="21170">MSEQNQPHGQPHHQHGHPQSFVPEPAPYHPAAGNGRPAAGQPQYATAGFPPADRGQPQQGQAPVQTGAGGQGRLVINLRKPMGIGSAAMLTPTIKIDGFPARCHWEQNVFDVPAGHRHVLCEVTYMWAYGQAQTTVPVAPGQTVELYYASPMVSFGAGNLGFEPQQRPGMLTFWLIMAVPLLVLLLIIISIVVSTVSG</sequence>
<keyword evidence="2" id="KW-1133">Transmembrane helix</keyword>
<dbReference type="EMBL" id="JAFBCF010000001">
    <property type="protein sequence ID" value="MBM7798782.1"/>
    <property type="molecule type" value="Genomic_DNA"/>
</dbReference>
<proteinExistence type="predicted"/>
<name>A0ABS2RII7_9ACTN</name>
<dbReference type="Proteomes" id="UP000704762">
    <property type="component" value="Unassembled WGS sequence"/>
</dbReference>
<dbReference type="RefSeq" id="WP_204917286.1">
    <property type="nucleotide sequence ID" value="NZ_BAAAQP010000002.1"/>
</dbReference>
<evidence type="ECO:0000313" key="3">
    <source>
        <dbReference type="EMBL" id="MBM7798782.1"/>
    </source>
</evidence>
<protein>
    <recommendedName>
        <fullName evidence="5">DUF3592 domain-containing protein</fullName>
    </recommendedName>
</protein>
<evidence type="ECO:0008006" key="5">
    <source>
        <dbReference type="Google" id="ProtNLM"/>
    </source>
</evidence>
<evidence type="ECO:0000256" key="2">
    <source>
        <dbReference type="SAM" id="Phobius"/>
    </source>
</evidence>
<gene>
    <name evidence="3" type="ORF">JOE57_001703</name>
</gene>
<organism evidence="3 4">
    <name type="scientific">Microlunatus panaciterrae</name>
    <dbReference type="NCBI Taxonomy" id="400768"/>
    <lineage>
        <taxon>Bacteria</taxon>
        <taxon>Bacillati</taxon>
        <taxon>Actinomycetota</taxon>
        <taxon>Actinomycetes</taxon>
        <taxon>Propionibacteriales</taxon>
        <taxon>Propionibacteriaceae</taxon>
        <taxon>Microlunatus</taxon>
    </lineage>
</organism>
<keyword evidence="4" id="KW-1185">Reference proteome</keyword>
<keyword evidence="2" id="KW-0472">Membrane</keyword>
<evidence type="ECO:0000313" key="4">
    <source>
        <dbReference type="Proteomes" id="UP000704762"/>
    </source>
</evidence>
<feature type="region of interest" description="Disordered" evidence="1">
    <location>
        <begin position="1"/>
        <end position="71"/>
    </location>
</feature>
<evidence type="ECO:0000256" key="1">
    <source>
        <dbReference type="SAM" id="MobiDB-lite"/>
    </source>
</evidence>
<keyword evidence="2" id="KW-0812">Transmembrane</keyword>
<comment type="caution">
    <text evidence="3">The sequence shown here is derived from an EMBL/GenBank/DDBJ whole genome shotgun (WGS) entry which is preliminary data.</text>
</comment>